<organism evidence="1 2">
    <name type="scientific">Prochlorococcus marinus XMU1408</name>
    <dbReference type="NCBI Taxonomy" id="2213228"/>
    <lineage>
        <taxon>Bacteria</taxon>
        <taxon>Bacillati</taxon>
        <taxon>Cyanobacteriota</taxon>
        <taxon>Cyanophyceae</taxon>
        <taxon>Synechococcales</taxon>
        <taxon>Prochlorococcaceae</taxon>
        <taxon>Prochlorococcus</taxon>
    </lineage>
</organism>
<dbReference type="AlphaFoldDB" id="A0A318RCE0"/>
<name>A0A318RCE0_PROMR</name>
<accession>A0A318RCE0</accession>
<dbReference type="RefSeq" id="WP_158466920.1">
    <property type="nucleotide sequence ID" value="NZ_QJUE01000005.1"/>
</dbReference>
<dbReference type="EMBL" id="QJUE01000005">
    <property type="protein sequence ID" value="PYE01092.1"/>
    <property type="molecule type" value="Genomic_DNA"/>
</dbReference>
<comment type="caution">
    <text evidence="1">The sequence shown here is derived from an EMBL/GenBank/DDBJ whole genome shotgun (WGS) entry which is preliminary data.</text>
</comment>
<dbReference type="Proteomes" id="UP000247807">
    <property type="component" value="Unassembled WGS sequence"/>
</dbReference>
<proteinExistence type="predicted"/>
<sequence>MYAKQEIRSLIDNHLSLQWCRENVVIPLRIENKNPPEESILIIAVGNISYLGTIGKFIQERVKTTGLNCYFTEMLPEKIEEILESLEVKEVENE</sequence>
<gene>
    <name evidence="1" type="ORF">DNJ73_06565</name>
</gene>
<protein>
    <submittedName>
        <fullName evidence="1">Uncharacterized protein</fullName>
    </submittedName>
</protein>
<evidence type="ECO:0000313" key="1">
    <source>
        <dbReference type="EMBL" id="PYE01092.1"/>
    </source>
</evidence>
<reference evidence="1 2" key="1">
    <citation type="journal article" date="2018" name="Appl. Environ. Microbiol.">
        <title>Genome rearrangement shapes Prochlorococcus ecological adaptation.</title>
        <authorList>
            <person name="Yan W."/>
            <person name="Wei S."/>
            <person name="Wang Q."/>
            <person name="Xiao X."/>
            <person name="Zeng Q."/>
            <person name="Jiao N."/>
            <person name="Zhang R."/>
        </authorList>
    </citation>
    <scope>NUCLEOTIDE SEQUENCE [LARGE SCALE GENOMIC DNA]</scope>
    <source>
        <strain evidence="1 2">XMU1408</strain>
    </source>
</reference>
<evidence type="ECO:0000313" key="2">
    <source>
        <dbReference type="Proteomes" id="UP000247807"/>
    </source>
</evidence>